<dbReference type="Proteomes" id="UP001172101">
    <property type="component" value="Unassembled WGS sequence"/>
</dbReference>
<dbReference type="EMBL" id="JAUIRO010000007">
    <property type="protein sequence ID" value="KAK0705988.1"/>
    <property type="molecule type" value="Genomic_DNA"/>
</dbReference>
<dbReference type="InterPro" id="IPR002110">
    <property type="entry name" value="Ankyrin_rpt"/>
</dbReference>
<dbReference type="PROSITE" id="PS50088">
    <property type="entry name" value="ANK_REPEAT"/>
    <property type="match status" value="3"/>
</dbReference>
<dbReference type="Gene3D" id="1.25.40.20">
    <property type="entry name" value="Ankyrin repeat-containing domain"/>
    <property type="match status" value="1"/>
</dbReference>
<evidence type="ECO:0000256" key="2">
    <source>
        <dbReference type="ARBA" id="ARBA00023043"/>
    </source>
</evidence>
<evidence type="ECO:0000256" key="3">
    <source>
        <dbReference type="PROSITE-ProRule" id="PRU00023"/>
    </source>
</evidence>
<sequence length="250" mass="26935">MRLCENQTPVGYDARVEALQQTCEAGHVKIVEFLLTETSPAVSGSYRAIDTEAKNKALGIAVENGQLDVAKLFLKHGAALEGVVFIGSSPLHIAVNRRDRDMCRFLLETNNSYLNSRDSNGRTALFTAAWNADDDMVDLLLLKAKAEPDAKNKDDETPLHLAVSRGFVSVAMTLLEAGASPVTSKSDKDTPLHAACRTPAWSDLTPFVAAALDAGRTTPDLADTDMDGRTLLSLAVISGQVEVVKLLLQR</sequence>
<name>A0AA39ZYH5_9PEZI</name>
<dbReference type="PANTHER" id="PTHR24198:SF165">
    <property type="entry name" value="ANKYRIN REPEAT-CONTAINING PROTEIN-RELATED"/>
    <property type="match status" value="1"/>
</dbReference>
<keyword evidence="1" id="KW-0677">Repeat</keyword>
<dbReference type="AlphaFoldDB" id="A0AA39ZYH5"/>
<dbReference type="SMART" id="SM00248">
    <property type="entry name" value="ANK"/>
    <property type="match status" value="7"/>
</dbReference>
<accession>A0AA39ZYH5</accession>
<feature type="repeat" description="ANK" evidence="3">
    <location>
        <begin position="154"/>
        <end position="186"/>
    </location>
</feature>
<feature type="repeat" description="ANK" evidence="3">
    <location>
        <begin position="86"/>
        <end position="108"/>
    </location>
</feature>
<dbReference type="Pfam" id="PF12796">
    <property type="entry name" value="Ank_2"/>
    <property type="match status" value="2"/>
</dbReference>
<dbReference type="RefSeq" id="XP_060291082.1">
    <property type="nucleotide sequence ID" value="XM_060438623.1"/>
</dbReference>
<evidence type="ECO:0000256" key="1">
    <source>
        <dbReference type="ARBA" id="ARBA00022737"/>
    </source>
</evidence>
<proteinExistence type="predicted"/>
<dbReference type="PANTHER" id="PTHR24198">
    <property type="entry name" value="ANKYRIN REPEAT AND PROTEIN KINASE DOMAIN-CONTAINING PROTEIN"/>
    <property type="match status" value="1"/>
</dbReference>
<feature type="repeat" description="ANK" evidence="3">
    <location>
        <begin position="227"/>
        <end position="250"/>
    </location>
</feature>
<dbReference type="Pfam" id="PF00023">
    <property type="entry name" value="Ank"/>
    <property type="match status" value="2"/>
</dbReference>
<dbReference type="InterPro" id="IPR036770">
    <property type="entry name" value="Ankyrin_rpt-contain_sf"/>
</dbReference>
<dbReference type="PROSITE" id="PS50297">
    <property type="entry name" value="ANK_REP_REGION"/>
    <property type="match status" value="3"/>
</dbReference>
<keyword evidence="5" id="KW-1185">Reference proteome</keyword>
<protein>
    <submittedName>
        <fullName evidence="4">Ankyrin repeat-containing domain protein</fullName>
    </submittedName>
</protein>
<gene>
    <name evidence="4" type="ORF">B0T26DRAFT_655384</name>
</gene>
<feature type="non-terminal residue" evidence="4">
    <location>
        <position position="1"/>
    </location>
</feature>
<organism evidence="4 5">
    <name type="scientific">Lasiosphaeria miniovina</name>
    <dbReference type="NCBI Taxonomy" id="1954250"/>
    <lineage>
        <taxon>Eukaryota</taxon>
        <taxon>Fungi</taxon>
        <taxon>Dikarya</taxon>
        <taxon>Ascomycota</taxon>
        <taxon>Pezizomycotina</taxon>
        <taxon>Sordariomycetes</taxon>
        <taxon>Sordariomycetidae</taxon>
        <taxon>Sordariales</taxon>
        <taxon>Lasiosphaeriaceae</taxon>
        <taxon>Lasiosphaeria</taxon>
    </lineage>
</organism>
<dbReference type="GeneID" id="85321893"/>
<comment type="caution">
    <text evidence="4">The sequence shown here is derived from an EMBL/GenBank/DDBJ whole genome shotgun (WGS) entry which is preliminary data.</text>
</comment>
<evidence type="ECO:0000313" key="5">
    <source>
        <dbReference type="Proteomes" id="UP001172101"/>
    </source>
</evidence>
<keyword evidence="2 3" id="KW-0040">ANK repeat</keyword>
<dbReference type="SUPFAM" id="SSF48403">
    <property type="entry name" value="Ankyrin repeat"/>
    <property type="match status" value="1"/>
</dbReference>
<evidence type="ECO:0000313" key="4">
    <source>
        <dbReference type="EMBL" id="KAK0705988.1"/>
    </source>
</evidence>
<reference evidence="4" key="1">
    <citation type="submission" date="2023-06" db="EMBL/GenBank/DDBJ databases">
        <title>Genome-scale phylogeny and comparative genomics of the fungal order Sordariales.</title>
        <authorList>
            <consortium name="Lawrence Berkeley National Laboratory"/>
            <person name="Hensen N."/>
            <person name="Bonometti L."/>
            <person name="Westerberg I."/>
            <person name="Brannstrom I.O."/>
            <person name="Guillou S."/>
            <person name="Cros-Aarteil S."/>
            <person name="Calhoun S."/>
            <person name="Haridas S."/>
            <person name="Kuo A."/>
            <person name="Mondo S."/>
            <person name="Pangilinan J."/>
            <person name="Riley R."/>
            <person name="LaButti K."/>
            <person name="Andreopoulos B."/>
            <person name="Lipzen A."/>
            <person name="Chen C."/>
            <person name="Yanf M."/>
            <person name="Daum C."/>
            <person name="Ng V."/>
            <person name="Clum A."/>
            <person name="Steindorff A."/>
            <person name="Ohm R."/>
            <person name="Martin F."/>
            <person name="Silar P."/>
            <person name="Natvig D."/>
            <person name="Lalanne C."/>
            <person name="Gautier V."/>
            <person name="Ament-velasquez S.L."/>
            <person name="Kruys A."/>
            <person name="Hutchinson M.I."/>
            <person name="Powell A.J."/>
            <person name="Barry K."/>
            <person name="Miller A.N."/>
            <person name="Grigoriev I.V."/>
            <person name="Debuchy R."/>
            <person name="Gladieux P."/>
            <person name="Thoren M.H."/>
            <person name="Johannesson H."/>
        </authorList>
    </citation>
    <scope>NUCLEOTIDE SEQUENCE</scope>
    <source>
        <strain evidence="4">SMH2392-1A</strain>
    </source>
</reference>